<proteinExistence type="inferred from homology"/>
<feature type="domain" description="Solute-binding protein family 5" evidence="6">
    <location>
        <begin position="92"/>
        <end position="445"/>
    </location>
</feature>
<dbReference type="Proteomes" id="UP000679749">
    <property type="component" value="Unassembled WGS sequence"/>
</dbReference>
<dbReference type="InterPro" id="IPR039424">
    <property type="entry name" value="SBP_5"/>
</dbReference>
<dbReference type="PANTHER" id="PTHR30290:SF9">
    <property type="entry name" value="OLIGOPEPTIDE-BINDING PROTEIN APPA"/>
    <property type="match status" value="1"/>
</dbReference>
<dbReference type="Gene3D" id="3.90.76.10">
    <property type="entry name" value="Dipeptide-binding Protein, Domain 1"/>
    <property type="match status" value="1"/>
</dbReference>
<dbReference type="Pfam" id="PF00496">
    <property type="entry name" value="SBP_bac_5"/>
    <property type="match status" value="1"/>
</dbReference>
<feature type="coiled-coil region" evidence="4">
    <location>
        <begin position="461"/>
        <end position="490"/>
    </location>
</feature>
<dbReference type="AlphaFoldDB" id="A0A942YW85"/>
<feature type="signal peptide" evidence="5">
    <location>
        <begin position="1"/>
        <end position="20"/>
    </location>
</feature>
<keyword evidence="3 5" id="KW-0732">Signal</keyword>
<accession>A0A942YW85</accession>
<evidence type="ECO:0000256" key="4">
    <source>
        <dbReference type="SAM" id="Coils"/>
    </source>
</evidence>
<gene>
    <name evidence="7" type="ORF">KHA99_19785</name>
</gene>
<dbReference type="GO" id="GO:1904680">
    <property type="term" value="F:peptide transmembrane transporter activity"/>
    <property type="evidence" value="ECO:0007669"/>
    <property type="project" value="TreeGrafter"/>
</dbReference>
<dbReference type="GO" id="GO:0015833">
    <property type="term" value="P:peptide transport"/>
    <property type="evidence" value="ECO:0007669"/>
    <property type="project" value="TreeGrafter"/>
</dbReference>
<comment type="similarity">
    <text evidence="1">Belongs to the bacterial solute-binding protein 5 family.</text>
</comment>
<dbReference type="SUPFAM" id="SSF53850">
    <property type="entry name" value="Periplasmic binding protein-like II"/>
    <property type="match status" value="1"/>
</dbReference>
<evidence type="ECO:0000259" key="6">
    <source>
        <dbReference type="Pfam" id="PF00496"/>
    </source>
</evidence>
<evidence type="ECO:0000256" key="2">
    <source>
        <dbReference type="ARBA" id="ARBA00022448"/>
    </source>
</evidence>
<dbReference type="Gene3D" id="3.40.190.10">
    <property type="entry name" value="Periplasmic binding protein-like II"/>
    <property type="match status" value="1"/>
</dbReference>
<dbReference type="PIRSF" id="PIRSF002741">
    <property type="entry name" value="MppA"/>
    <property type="match status" value="1"/>
</dbReference>
<evidence type="ECO:0000256" key="3">
    <source>
        <dbReference type="ARBA" id="ARBA00022729"/>
    </source>
</evidence>
<keyword evidence="8" id="KW-1185">Reference proteome</keyword>
<reference evidence="7" key="1">
    <citation type="submission" date="2021-05" db="EMBL/GenBank/DDBJ databases">
        <title>Novel Bacillus species.</title>
        <authorList>
            <person name="Liu G."/>
        </authorList>
    </citation>
    <scope>NUCLEOTIDE SEQUENCE</scope>
    <source>
        <strain evidence="7">FJAT-49825</strain>
    </source>
</reference>
<dbReference type="GO" id="GO:0043190">
    <property type="term" value="C:ATP-binding cassette (ABC) transporter complex"/>
    <property type="evidence" value="ECO:0007669"/>
    <property type="project" value="InterPro"/>
</dbReference>
<dbReference type="Gene3D" id="3.10.105.10">
    <property type="entry name" value="Dipeptide-binding Protein, Domain 3"/>
    <property type="match status" value="1"/>
</dbReference>
<organism evidence="7 8">
    <name type="scientific">Neobacillus rhizophilus</name>
    <dbReference type="NCBI Taxonomy" id="2833579"/>
    <lineage>
        <taxon>Bacteria</taxon>
        <taxon>Bacillati</taxon>
        <taxon>Bacillota</taxon>
        <taxon>Bacilli</taxon>
        <taxon>Bacillales</taxon>
        <taxon>Bacillaceae</taxon>
        <taxon>Neobacillus</taxon>
    </lineage>
</organism>
<dbReference type="InterPro" id="IPR000914">
    <property type="entry name" value="SBP_5_dom"/>
</dbReference>
<comment type="caution">
    <text evidence="7">The sequence shown here is derived from an EMBL/GenBank/DDBJ whole genome shotgun (WGS) entry which is preliminary data.</text>
</comment>
<evidence type="ECO:0000256" key="5">
    <source>
        <dbReference type="SAM" id="SignalP"/>
    </source>
</evidence>
<evidence type="ECO:0000256" key="1">
    <source>
        <dbReference type="ARBA" id="ARBA00005695"/>
    </source>
</evidence>
<dbReference type="EMBL" id="JAGYPF010000004">
    <property type="protein sequence ID" value="MBS4214692.1"/>
    <property type="molecule type" value="Genomic_DNA"/>
</dbReference>
<dbReference type="RefSeq" id="WP_213119213.1">
    <property type="nucleotide sequence ID" value="NZ_JAGYPF010000004.1"/>
</dbReference>
<dbReference type="GO" id="GO:0042597">
    <property type="term" value="C:periplasmic space"/>
    <property type="evidence" value="ECO:0007669"/>
    <property type="project" value="UniProtKB-ARBA"/>
</dbReference>
<evidence type="ECO:0000313" key="8">
    <source>
        <dbReference type="Proteomes" id="UP000679749"/>
    </source>
</evidence>
<dbReference type="InterPro" id="IPR030678">
    <property type="entry name" value="Peptide/Ni-bd"/>
</dbReference>
<keyword evidence="4" id="KW-0175">Coiled coil</keyword>
<evidence type="ECO:0000313" key="7">
    <source>
        <dbReference type="EMBL" id="MBS4214692.1"/>
    </source>
</evidence>
<protein>
    <recommendedName>
        <fullName evidence="6">Solute-binding protein family 5 domain-containing protein</fullName>
    </recommendedName>
</protein>
<dbReference type="PANTHER" id="PTHR30290">
    <property type="entry name" value="PERIPLASMIC BINDING COMPONENT OF ABC TRANSPORTER"/>
    <property type="match status" value="1"/>
</dbReference>
<feature type="chain" id="PRO_5039321943" description="Solute-binding protein family 5 domain-containing protein" evidence="5">
    <location>
        <begin position="21"/>
        <end position="540"/>
    </location>
</feature>
<sequence length="540" mass="60758">MKRKINIILSILIAAVIVLSGCTEQKQSGTKETSESKGTSNSSKEKAINVAMSGEAEKLDPHFASPVNEVTIVQTIFNGLVKFPTGTVDFEKIEGDLAEKWESNSDATQWTFHLKKGVKWQKGYGELTSEDVKWSFERVMDEKTGSPWRADYDNVANIEAPEQYTVVFNLKQPDASFLLKVLNYHGGMIVNKKAIEDAGDKFMTSPVGTGPFIFEEYSPKDKVVLIKNKDFFKGEPKLEKVILKIMTDPTAVEIAMDKGEIQLGLGIGDQLWIDKRKENKDLVLDFTTPALLWGIHLNMSKPPLDDIRVREAIAHAIDIKTYVNKVVGKDAASLPTGNVSAVYFGAAKVGAYDYDPEKSKELLKEAGYEKGLTLPKQYISTLNSYLDIMVYVQDQLRKVGIEMPLEKVEHATYHANARKDLNNIALYGYVRAPHADTVLTQFFYGPSTVGTPTGVTNYSHYNKVDKLIEQARVELDKTKAKQIYKEAQEQIKKDFIYVPLVETNTVLVRRKEVDLGYNQNKIKGTMIYNYYIDENTDLKD</sequence>
<dbReference type="PROSITE" id="PS51257">
    <property type="entry name" value="PROKAR_LIPOPROTEIN"/>
    <property type="match status" value="1"/>
</dbReference>
<keyword evidence="2" id="KW-0813">Transport</keyword>
<name>A0A942YW85_9BACI</name>